<feature type="DNA-binding region" description="OmpR/PhoB-type" evidence="10">
    <location>
        <begin position="138"/>
        <end position="237"/>
    </location>
</feature>
<keyword evidence="8" id="KW-0961">Cell wall biogenesis/degradation</keyword>
<dbReference type="PANTHER" id="PTHR48111">
    <property type="entry name" value="REGULATOR OF RPOS"/>
    <property type="match status" value="1"/>
</dbReference>
<evidence type="ECO:0000259" key="11">
    <source>
        <dbReference type="PROSITE" id="PS50110"/>
    </source>
</evidence>
<dbReference type="GO" id="GO:0006355">
    <property type="term" value="P:regulation of DNA-templated transcription"/>
    <property type="evidence" value="ECO:0007669"/>
    <property type="project" value="InterPro"/>
</dbReference>
<dbReference type="GO" id="GO:0032993">
    <property type="term" value="C:protein-DNA complex"/>
    <property type="evidence" value="ECO:0007669"/>
    <property type="project" value="TreeGrafter"/>
</dbReference>
<dbReference type="Gene3D" id="6.10.250.690">
    <property type="match status" value="1"/>
</dbReference>
<dbReference type="InterPro" id="IPR001789">
    <property type="entry name" value="Sig_transdc_resp-reg_receiver"/>
</dbReference>
<comment type="caution">
    <text evidence="13">The sequence shown here is derived from an EMBL/GenBank/DDBJ whole genome shotgun (WGS) entry which is preliminary data.</text>
</comment>
<evidence type="ECO:0000256" key="5">
    <source>
        <dbReference type="ARBA" id="ARBA00023125"/>
    </source>
</evidence>
<dbReference type="GO" id="GO:0000156">
    <property type="term" value="F:phosphorelay response regulator activity"/>
    <property type="evidence" value="ECO:0007669"/>
    <property type="project" value="TreeGrafter"/>
</dbReference>
<evidence type="ECO:0000256" key="10">
    <source>
        <dbReference type="PROSITE-ProRule" id="PRU01091"/>
    </source>
</evidence>
<dbReference type="InterPro" id="IPR036388">
    <property type="entry name" value="WH-like_DNA-bd_sf"/>
</dbReference>
<dbReference type="SMART" id="SM00448">
    <property type="entry name" value="REC"/>
    <property type="match status" value="1"/>
</dbReference>
<evidence type="ECO:0000313" key="13">
    <source>
        <dbReference type="EMBL" id="RSU12059.1"/>
    </source>
</evidence>
<dbReference type="InterPro" id="IPR001867">
    <property type="entry name" value="OmpR/PhoB-type_DNA-bd"/>
</dbReference>
<protein>
    <submittedName>
        <fullName evidence="13">DNA-binding response regulator</fullName>
    </submittedName>
</protein>
<gene>
    <name evidence="13" type="ORF">CBF27_06435</name>
</gene>
<sequence>MKRILVVDDEPSITTLLKYNLEKEDFSVDVAYDGVEAVELATSQPYDFIILDLMLPKLSGFDVTKKLRAEKIATPILMLTAKDDVVDKIIGLEIGADDYLTKPFSPRELVARIRAVERRMTPYVDDSSKKAQLHDKLTERIKVGDLTAYPDSYRILKHGQELALTKKEFELLIYFMRRMNRIIDRDELMLALWQDDNYYQSRTVDIHISHLREKIEDNPKNPKYLLTVRGFGYKFQEPVNNEKEA</sequence>
<evidence type="ECO:0000256" key="4">
    <source>
        <dbReference type="ARBA" id="ARBA00023015"/>
    </source>
</evidence>
<evidence type="ECO:0000256" key="7">
    <source>
        <dbReference type="ARBA" id="ARBA00023163"/>
    </source>
</evidence>
<evidence type="ECO:0000313" key="14">
    <source>
        <dbReference type="Proteomes" id="UP000286773"/>
    </source>
</evidence>
<dbReference type="Proteomes" id="UP000286773">
    <property type="component" value="Unassembled WGS sequence"/>
</dbReference>
<keyword evidence="2 9" id="KW-0597">Phosphoprotein</keyword>
<keyword evidence="3" id="KW-0902">Two-component regulatory system</keyword>
<dbReference type="PROSITE" id="PS51755">
    <property type="entry name" value="OMPR_PHOB"/>
    <property type="match status" value="1"/>
</dbReference>
<dbReference type="Pfam" id="PF00486">
    <property type="entry name" value="Trans_reg_C"/>
    <property type="match status" value="1"/>
</dbReference>
<feature type="domain" description="Response regulatory" evidence="11">
    <location>
        <begin position="3"/>
        <end position="117"/>
    </location>
</feature>
<dbReference type="PANTHER" id="PTHR48111:SF73">
    <property type="entry name" value="ALKALINE PHOSPHATASE SYNTHESIS TRANSCRIPTIONAL REGULATORY PROTEIN PHOP"/>
    <property type="match status" value="1"/>
</dbReference>
<keyword evidence="1" id="KW-0678">Repressor</keyword>
<dbReference type="RefSeq" id="WP_126813505.1">
    <property type="nucleotide sequence ID" value="NZ_NGKC01000006.1"/>
</dbReference>
<dbReference type="OrthoDB" id="9790442at2"/>
<evidence type="ECO:0000256" key="1">
    <source>
        <dbReference type="ARBA" id="ARBA00022491"/>
    </source>
</evidence>
<keyword evidence="14" id="KW-1185">Reference proteome</keyword>
<evidence type="ECO:0000256" key="2">
    <source>
        <dbReference type="ARBA" id="ARBA00022553"/>
    </source>
</evidence>
<dbReference type="GO" id="GO:0005829">
    <property type="term" value="C:cytosol"/>
    <property type="evidence" value="ECO:0007669"/>
    <property type="project" value="TreeGrafter"/>
</dbReference>
<accession>A0A430AVI3</accession>
<keyword evidence="7" id="KW-0804">Transcription</keyword>
<dbReference type="InterPro" id="IPR039420">
    <property type="entry name" value="WalR-like"/>
</dbReference>
<evidence type="ECO:0000256" key="3">
    <source>
        <dbReference type="ARBA" id="ARBA00023012"/>
    </source>
</evidence>
<evidence type="ECO:0000256" key="9">
    <source>
        <dbReference type="PROSITE-ProRule" id="PRU00169"/>
    </source>
</evidence>
<dbReference type="InterPro" id="IPR011006">
    <property type="entry name" value="CheY-like_superfamily"/>
</dbReference>
<dbReference type="Gene3D" id="1.10.10.10">
    <property type="entry name" value="Winged helix-like DNA-binding domain superfamily/Winged helix DNA-binding domain"/>
    <property type="match status" value="1"/>
</dbReference>
<dbReference type="Pfam" id="PF00072">
    <property type="entry name" value="Response_reg"/>
    <property type="match status" value="1"/>
</dbReference>
<dbReference type="FunFam" id="3.40.50.2300:FF:000001">
    <property type="entry name" value="DNA-binding response regulator PhoB"/>
    <property type="match status" value="1"/>
</dbReference>
<evidence type="ECO:0000259" key="12">
    <source>
        <dbReference type="PROSITE" id="PS51755"/>
    </source>
</evidence>
<feature type="domain" description="OmpR/PhoB-type" evidence="12">
    <location>
        <begin position="138"/>
        <end position="237"/>
    </location>
</feature>
<dbReference type="SUPFAM" id="SSF52172">
    <property type="entry name" value="CheY-like"/>
    <property type="match status" value="1"/>
</dbReference>
<dbReference type="GO" id="GO:0000976">
    <property type="term" value="F:transcription cis-regulatory region binding"/>
    <property type="evidence" value="ECO:0007669"/>
    <property type="project" value="TreeGrafter"/>
</dbReference>
<dbReference type="CDD" id="cd00383">
    <property type="entry name" value="trans_reg_C"/>
    <property type="match status" value="1"/>
</dbReference>
<evidence type="ECO:0000256" key="6">
    <source>
        <dbReference type="ARBA" id="ARBA00023159"/>
    </source>
</evidence>
<organism evidence="13 14">
    <name type="scientific">Vagococcus acidifermentans</name>
    <dbReference type="NCBI Taxonomy" id="564710"/>
    <lineage>
        <taxon>Bacteria</taxon>
        <taxon>Bacillati</taxon>
        <taxon>Bacillota</taxon>
        <taxon>Bacilli</taxon>
        <taxon>Lactobacillales</taxon>
        <taxon>Enterococcaceae</taxon>
        <taxon>Vagococcus</taxon>
    </lineage>
</organism>
<dbReference type="PROSITE" id="PS50110">
    <property type="entry name" value="RESPONSE_REGULATORY"/>
    <property type="match status" value="1"/>
</dbReference>
<feature type="modified residue" description="4-aspartylphosphate" evidence="9">
    <location>
        <position position="52"/>
    </location>
</feature>
<dbReference type="Gene3D" id="3.40.50.2300">
    <property type="match status" value="1"/>
</dbReference>
<dbReference type="AlphaFoldDB" id="A0A430AVI3"/>
<name>A0A430AVI3_9ENTE</name>
<dbReference type="GO" id="GO:0071555">
    <property type="term" value="P:cell wall organization"/>
    <property type="evidence" value="ECO:0007669"/>
    <property type="project" value="UniProtKB-KW"/>
</dbReference>
<dbReference type="EMBL" id="NGKC01000006">
    <property type="protein sequence ID" value="RSU12059.1"/>
    <property type="molecule type" value="Genomic_DNA"/>
</dbReference>
<evidence type="ECO:0000256" key="8">
    <source>
        <dbReference type="ARBA" id="ARBA00023316"/>
    </source>
</evidence>
<proteinExistence type="predicted"/>
<dbReference type="SUPFAM" id="SSF46894">
    <property type="entry name" value="C-terminal effector domain of the bipartite response regulators"/>
    <property type="match status" value="1"/>
</dbReference>
<keyword evidence="5 10" id="KW-0238">DNA-binding</keyword>
<keyword evidence="4" id="KW-0805">Transcription regulation</keyword>
<dbReference type="FunFam" id="1.10.10.10:FF:000018">
    <property type="entry name" value="DNA-binding response regulator ResD"/>
    <property type="match status" value="1"/>
</dbReference>
<keyword evidence="6" id="KW-0010">Activator</keyword>
<dbReference type="InterPro" id="IPR016032">
    <property type="entry name" value="Sig_transdc_resp-reg_C-effctor"/>
</dbReference>
<reference evidence="13 14" key="1">
    <citation type="submission" date="2017-05" db="EMBL/GenBank/DDBJ databases">
        <title>Vagococcus spp. assemblies.</title>
        <authorList>
            <person name="Gulvik C.A."/>
        </authorList>
    </citation>
    <scope>NUCLEOTIDE SEQUENCE [LARGE SCALE GENOMIC DNA]</scope>
    <source>
        <strain evidence="13 14">LMG 24798</strain>
    </source>
</reference>
<dbReference type="SMART" id="SM00862">
    <property type="entry name" value="Trans_reg_C"/>
    <property type="match status" value="1"/>
</dbReference>